<evidence type="ECO:0000259" key="8">
    <source>
        <dbReference type="PROSITE" id="PS50928"/>
    </source>
</evidence>
<protein>
    <submittedName>
        <fullName evidence="9">Carbohydrate ABC transporter permease</fullName>
    </submittedName>
</protein>
<evidence type="ECO:0000256" key="2">
    <source>
        <dbReference type="ARBA" id="ARBA00022448"/>
    </source>
</evidence>
<dbReference type="GO" id="GO:0005886">
    <property type="term" value="C:plasma membrane"/>
    <property type="evidence" value="ECO:0007669"/>
    <property type="project" value="UniProtKB-SubCell"/>
</dbReference>
<dbReference type="Gene3D" id="1.10.3720.10">
    <property type="entry name" value="MetI-like"/>
    <property type="match status" value="1"/>
</dbReference>
<accession>A0A4P6F947</accession>
<dbReference type="GO" id="GO:0055085">
    <property type="term" value="P:transmembrane transport"/>
    <property type="evidence" value="ECO:0007669"/>
    <property type="project" value="InterPro"/>
</dbReference>
<evidence type="ECO:0000256" key="7">
    <source>
        <dbReference type="RuleBase" id="RU363032"/>
    </source>
</evidence>
<name>A0A4P6F947_9MICO</name>
<keyword evidence="10" id="KW-1185">Reference proteome</keyword>
<reference evidence="9 10" key="1">
    <citation type="submission" date="2019-01" db="EMBL/GenBank/DDBJ databases">
        <title>Genome sequencing of strain FW100M-8.</title>
        <authorList>
            <person name="Heo J."/>
            <person name="Kim S.-J."/>
            <person name="Kim J.-S."/>
            <person name="Hong S.-B."/>
            <person name="Kwon S.-W."/>
        </authorList>
    </citation>
    <scope>NUCLEOTIDE SEQUENCE [LARGE SCALE GENOMIC DNA]</scope>
    <source>
        <strain evidence="9 10">FW100M-8</strain>
    </source>
</reference>
<dbReference type="KEGG" id="agf:ET445_00915"/>
<dbReference type="InterPro" id="IPR035906">
    <property type="entry name" value="MetI-like_sf"/>
</dbReference>
<proteinExistence type="inferred from homology"/>
<evidence type="ECO:0000256" key="6">
    <source>
        <dbReference type="ARBA" id="ARBA00023136"/>
    </source>
</evidence>
<feature type="domain" description="ABC transmembrane type-1" evidence="8">
    <location>
        <begin position="114"/>
        <end position="320"/>
    </location>
</feature>
<evidence type="ECO:0000256" key="3">
    <source>
        <dbReference type="ARBA" id="ARBA00022475"/>
    </source>
</evidence>
<keyword evidence="3" id="KW-1003">Cell membrane</keyword>
<evidence type="ECO:0000256" key="1">
    <source>
        <dbReference type="ARBA" id="ARBA00004651"/>
    </source>
</evidence>
<dbReference type="Pfam" id="PF00528">
    <property type="entry name" value="BPD_transp_1"/>
    <property type="match status" value="1"/>
</dbReference>
<feature type="transmembrane region" description="Helical" evidence="7">
    <location>
        <begin position="240"/>
        <end position="265"/>
    </location>
</feature>
<evidence type="ECO:0000313" key="10">
    <source>
        <dbReference type="Proteomes" id="UP000291259"/>
    </source>
</evidence>
<keyword evidence="4 7" id="KW-0812">Transmembrane</keyword>
<comment type="subcellular location">
    <subcellularLocation>
        <location evidence="1 7">Cell membrane</location>
        <topology evidence="1 7">Multi-pass membrane protein</topology>
    </subcellularLocation>
</comment>
<organism evidence="9 10">
    <name type="scientific">Agromyces protaetiae</name>
    <dbReference type="NCBI Taxonomy" id="2509455"/>
    <lineage>
        <taxon>Bacteria</taxon>
        <taxon>Bacillati</taxon>
        <taxon>Actinomycetota</taxon>
        <taxon>Actinomycetes</taxon>
        <taxon>Micrococcales</taxon>
        <taxon>Microbacteriaceae</taxon>
        <taxon>Agromyces</taxon>
    </lineage>
</organism>
<evidence type="ECO:0000313" key="9">
    <source>
        <dbReference type="EMBL" id="QAY72105.1"/>
    </source>
</evidence>
<feature type="transmembrane region" description="Helical" evidence="7">
    <location>
        <begin position="149"/>
        <end position="177"/>
    </location>
</feature>
<feature type="transmembrane region" description="Helical" evidence="7">
    <location>
        <begin position="197"/>
        <end position="219"/>
    </location>
</feature>
<keyword evidence="2 7" id="KW-0813">Transport</keyword>
<dbReference type="RefSeq" id="WP_129187988.1">
    <property type="nucleotide sequence ID" value="NZ_CP035491.1"/>
</dbReference>
<comment type="similarity">
    <text evidence="7">Belongs to the binding-protein-dependent transport system permease family.</text>
</comment>
<dbReference type="InterPro" id="IPR000515">
    <property type="entry name" value="MetI-like"/>
</dbReference>
<feature type="transmembrane region" description="Helical" evidence="7">
    <location>
        <begin position="48"/>
        <end position="68"/>
    </location>
</feature>
<feature type="transmembrane region" description="Helical" evidence="7">
    <location>
        <begin position="302"/>
        <end position="320"/>
    </location>
</feature>
<feature type="transmembrane region" description="Helical" evidence="7">
    <location>
        <begin position="110"/>
        <end position="137"/>
    </location>
</feature>
<dbReference type="SUPFAM" id="SSF161098">
    <property type="entry name" value="MetI-like"/>
    <property type="match status" value="1"/>
</dbReference>
<dbReference type="AlphaFoldDB" id="A0A4P6F947"/>
<keyword evidence="5 7" id="KW-1133">Transmembrane helix</keyword>
<dbReference type="CDD" id="cd06261">
    <property type="entry name" value="TM_PBP2"/>
    <property type="match status" value="1"/>
</dbReference>
<evidence type="ECO:0000256" key="5">
    <source>
        <dbReference type="ARBA" id="ARBA00022989"/>
    </source>
</evidence>
<dbReference type="OrthoDB" id="9794684at2"/>
<keyword evidence="6 7" id="KW-0472">Membrane</keyword>
<dbReference type="EMBL" id="CP035491">
    <property type="protein sequence ID" value="QAY72105.1"/>
    <property type="molecule type" value="Genomic_DNA"/>
</dbReference>
<dbReference type="PANTHER" id="PTHR43744:SF4">
    <property type="entry name" value="OSMOPROTECTIVE COMPOUNDS UPTAKE PERMEASE PROTEIN GGTD"/>
    <property type="match status" value="1"/>
</dbReference>
<dbReference type="PROSITE" id="PS50928">
    <property type="entry name" value="ABC_TM1"/>
    <property type="match status" value="1"/>
</dbReference>
<gene>
    <name evidence="9" type="ORF">ET445_00915</name>
</gene>
<evidence type="ECO:0000256" key="4">
    <source>
        <dbReference type="ARBA" id="ARBA00022692"/>
    </source>
</evidence>
<dbReference type="Proteomes" id="UP000291259">
    <property type="component" value="Chromosome"/>
</dbReference>
<dbReference type="PANTHER" id="PTHR43744">
    <property type="entry name" value="ABC TRANSPORTER PERMEASE PROTEIN MG189-RELATED-RELATED"/>
    <property type="match status" value="1"/>
</dbReference>
<sequence length="335" mass="36529">MSIAPADLPIGKDGDSFQEAAEGATSASPEVVGTKAARVKKRLTSRTATIVSLIIAILWTIPTFGLLVSSFRPAELVRNTGWWTIFENPGFTLDNYADVLFSTSSSAPQLGAFIINSIAIALVGTVIPLVLATMAAYAFAWIKFPGSNVLFIIVFALQIVPLQMALVPLLQFFSTFLRPIQVWIHDVIPIIPEQNYLPVWLAHSMFALPLAIFLLHNFISEIPNDIIEAARVDGATHSQIFLRVILPLATPAIASFAIFQFIWVWNDLLVALIFSGGTADVAPLTQRLAEMVGSRGQEWERLTAGAFISMLIPLAVFFGLQRYFVRGLLAGSTKG</sequence>